<name>A0A2T0RZ37_9RHOB</name>
<dbReference type="OrthoDB" id="8451272at2"/>
<protein>
    <submittedName>
        <fullName evidence="1">Uncharacterized protein</fullName>
    </submittedName>
</protein>
<proteinExistence type="predicted"/>
<accession>A0A2T0RZ37</accession>
<evidence type="ECO:0000313" key="2">
    <source>
        <dbReference type="Proteomes" id="UP000239480"/>
    </source>
</evidence>
<comment type="caution">
    <text evidence="1">The sequence shown here is derived from an EMBL/GenBank/DDBJ whole genome shotgun (WGS) entry which is preliminary data.</text>
</comment>
<gene>
    <name evidence="1" type="ORF">CLV78_101536</name>
</gene>
<keyword evidence="2" id="KW-1185">Reference proteome</keyword>
<reference evidence="1 2" key="1">
    <citation type="submission" date="2018-03" db="EMBL/GenBank/DDBJ databases">
        <title>Genomic Encyclopedia of Archaeal and Bacterial Type Strains, Phase II (KMG-II): from individual species to whole genera.</title>
        <authorList>
            <person name="Goeker M."/>
        </authorList>
    </citation>
    <scope>NUCLEOTIDE SEQUENCE [LARGE SCALE GENOMIC DNA]</scope>
    <source>
        <strain evidence="1 2">DSM 29328</strain>
    </source>
</reference>
<dbReference type="Proteomes" id="UP000239480">
    <property type="component" value="Unassembled WGS sequence"/>
</dbReference>
<dbReference type="RefSeq" id="WP_106203203.1">
    <property type="nucleotide sequence ID" value="NZ_PVTD01000001.1"/>
</dbReference>
<dbReference type="AlphaFoldDB" id="A0A2T0RZ37"/>
<dbReference type="EMBL" id="PVTD01000001">
    <property type="protein sequence ID" value="PRY26441.1"/>
    <property type="molecule type" value="Genomic_DNA"/>
</dbReference>
<sequence>MTSDKLFLHAADSLVGFYTQEFGGKDHGRYRISAKLLRALMRRRRLYEADISRLARELLERGYVLVDMEGFFVVLSANSFVNYRRVSDTIVQDAVEGFQRNGGLAPGGT</sequence>
<organism evidence="1 2">
    <name type="scientific">Aliiruegeria haliotis</name>
    <dbReference type="NCBI Taxonomy" id="1280846"/>
    <lineage>
        <taxon>Bacteria</taxon>
        <taxon>Pseudomonadati</taxon>
        <taxon>Pseudomonadota</taxon>
        <taxon>Alphaproteobacteria</taxon>
        <taxon>Rhodobacterales</taxon>
        <taxon>Roseobacteraceae</taxon>
        <taxon>Aliiruegeria</taxon>
    </lineage>
</organism>
<evidence type="ECO:0000313" key="1">
    <source>
        <dbReference type="EMBL" id="PRY26441.1"/>
    </source>
</evidence>